<keyword evidence="1" id="KW-1133">Transmembrane helix</keyword>
<dbReference type="Pfam" id="PF17240">
    <property type="entry name" value="DUF5313"/>
    <property type="match status" value="1"/>
</dbReference>
<feature type="transmembrane region" description="Helical" evidence="1">
    <location>
        <begin position="58"/>
        <end position="78"/>
    </location>
</feature>
<dbReference type="Proteomes" id="UP000215199">
    <property type="component" value="Unassembled WGS sequence"/>
</dbReference>
<dbReference type="InterPro" id="IPR035197">
    <property type="entry name" value="DUF5313"/>
</dbReference>
<accession>A0A229T357</accession>
<reference evidence="3" key="1">
    <citation type="submission" date="2017-07" db="EMBL/GenBank/DDBJ databases">
        <title>Comparative genome mining reveals phylogenetic distribution patterns of secondary metabolites in Amycolatopsis.</title>
        <authorList>
            <person name="Adamek M."/>
            <person name="Alanjary M."/>
            <person name="Sales-Ortells H."/>
            <person name="Goodfellow M."/>
            <person name="Bull A.T."/>
            <person name="Kalinowski J."/>
            <person name="Ziemert N."/>
        </authorList>
    </citation>
    <scope>NUCLEOTIDE SEQUENCE [LARGE SCALE GENOMIC DNA]</scope>
    <source>
        <strain evidence="3">H5</strain>
    </source>
</reference>
<keyword evidence="3" id="KW-1185">Reference proteome</keyword>
<comment type="caution">
    <text evidence="2">The sequence shown here is derived from an EMBL/GenBank/DDBJ whole genome shotgun (WGS) entry which is preliminary data.</text>
</comment>
<protein>
    <recommendedName>
        <fullName evidence="4">DUF5313 domain-containing protein</fullName>
    </recommendedName>
</protein>
<sequence length="125" mass="14450">MLRWIGYAVGVRLPERYNDWVRHDATSKHWRARYVLQRSVGIVPLCAVWLLLPGSIWLRLSLVLMAALVAYFYSCAYMEESVEHRLGRQGFPHNTGRRLRAEAAEVKNAEATARYVARYRTPSEG</sequence>
<keyword evidence="1" id="KW-0472">Membrane</keyword>
<evidence type="ECO:0000313" key="2">
    <source>
        <dbReference type="EMBL" id="OXM65648.1"/>
    </source>
</evidence>
<keyword evidence="1" id="KW-0812">Transmembrane</keyword>
<name>A0A229T357_9PSEU</name>
<feature type="transmembrane region" description="Helical" evidence="1">
    <location>
        <begin position="35"/>
        <end position="52"/>
    </location>
</feature>
<dbReference type="OrthoDB" id="5195204at2"/>
<evidence type="ECO:0000313" key="3">
    <source>
        <dbReference type="Proteomes" id="UP000215199"/>
    </source>
</evidence>
<evidence type="ECO:0000256" key="1">
    <source>
        <dbReference type="SAM" id="Phobius"/>
    </source>
</evidence>
<evidence type="ECO:0008006" key="4">
    <source>
        <dbReference type="Google" id="ProtNLM"/>
    </source>
</evidence>
<dbReference type="EMBL" id="NMUL01000022">
    <property type="protein sequence ID" value="OXM65648.1"/>
    <property type="molecule type" value="Genomic_DNA"/>
</dbReference>
<dbReference type="AlphaFoldDB" id="A0A229T357"/>
<organism evidence="2 3">
    <name type="scientific">Amycolatopsis vastitatis</name>
    <dbReference type="NCBI Taxonomy" id="1905142"/>
    <lineage>
        <taxon>Bacteria</taxon>
        <taxon>Bacillati</taxon>
        <taxon>Actinomycetota</taxon>
        <taxon>Actinomycetes</taxon>
        <taxon>Pseudonocardiales</taxon>
        <taxon>Pseudonocardiaceae</taxon>
        <taxon>Amycolatopsis</taxon>
    </lineage>
</organism>
<proteinExistence type="predicted"/>
<gene>
    <name evidence="2" type="ORF">CF165_22390</name>
</gene>